<dbReference type="Proteomes" id="UP000682266">
    <property type="component" value="Unassembled WGS sequence"/>
</dbReference>
<dbReference type="Gene3D" id="3.40.50.150">
    <property type="entry name" value="Vaccinia Virus protein VP39"/>
    <property type="match status" value="1"/>
</dbReference>
<dbReference type="GO" id="GO:0032259">
    <property type="term" value="P:methylation"/>
    <property type="evidence" value="ECO:0007669"/>
    <property type="project" value="UniProtKB-KW"/>
</dbReference>
<keyword evidence="1 4" id="KW-0489">Methyltransferase</keyword>
<evidence type="ECO:0000259" key="3">
    <source>
        <dbReference type="Pfam" id="PF13649"/>
    </source>
</evidence>
<organism evidence="4 5">
    <name type="scientific">Burkholderia ambifaria</name>
    <dbReference type="NCBI Taxonomy" id="152480"/>
    <lineage>
        <taxon>Bacteria</taxon>
        <taxon>Pseudomonadati</taxon>
        <taxon>Pseudomonadota</taxon>
        <taxon>Betaproteobacteria</taxon>
        <taxon>Burkholderiales</taxon>
        <taxon>Burkholderiaceae</taxon>
        <taxon>Burkholderia</taxon>
        <taxon>Burkholderia cepacia complex</taxon>
    </lineage>
</organism>
<evidence type="ECO:0000256" key="1">
    <source>
        <dbReference type="ARBA" id="ARBA00022603"/>
    </source>
</evidence>
<dbReference type="EC" id="2.1.1.144" evidence="4"/>
<sequence length="263" mass="29022">MTTPLDQYARQYVRFEDERTRPVRDLLAAVPDTPIRTAIDIGCGPGNSTEALIARAPDATVRGIDASPDMIAAARKRLPALRFDLADVSTWDDPGGYDLILSNAVLQWVPAHDTLFPSLAGWLAPGGHLAVQMPDNLDEPAHRLMREVAAAGPWADKLKNAARTERFDARYYYALLSPMCSRVDVWRTTYYHPLSGGADAVVEWFKGSALRPFLAALDDDSERDAFIARYRDALAGPNGYPVLDDGTVLLPFPRLFIVATRKP</sequence>
<dbReference type="CDD" id="cd02440">
    <property type="entry name" value="AdoMet_MTases"/>
    <property type="match status" value="1"/>
</dbReference>
<dbReference type="InterPro" id="IPR023149">
    <property type="entry name" value="Trans_acon_MeTrfase_C"/>
</dbReference>
<name>A0AA41E5M7_9BURK</name>
<dbReference type="AlphaFoldDB" id="A0AA41E5M7"/>
<dbReference type="InterPro" id="IPR029063">
    <property type="entry name" value="SAM-dependent_MTases_sf"/>
</dbReference>
<dbReference type="GO" id="GO:0030798">
    <property type="term" value="F:trans-aconitate 2-methyltransferase activity"/>
    <property type="evidence" value="ECO:0007669"/>
    <property type="project" value="UniProtKB-EC"/>
</dbReference>
<reference evidence="4" key="1">
    <citation type="submission" date="2021-04" db="EMBL/GenBank/DDBJ databases">
        <title>A collection of bacterial strains from the Burkholderia cepacia Research Laboratory and Repository.</title>
        <authorList>
            <person name="Lipuma J."/>
            <person name="Spilker T."/>
        </authorList>
    </citation>
    <scope>NUCLEOTIDE SEQUENCE</scope>
    <source>
        <strain evidence="4">AU36012</strain>
    </source>
</reference>
<dbReference type="InterPro" id="IPR041698">
    <property type="entry name" value="Methyltransf_25"/>
</dbReference>
<evidence type="ECO:0000256" key="2">
    <source>
        <dbReference type="ARBA" id="ARBA00022679"/>
    </source>
</evidence>
<protein>
    <submittedName>
        <fullName evidence="4">Trans-aconitate 2-methyltransferase</fullName>
        <ecNumber evidence="4">2.1.1.144</ecNumber>
    </submittedName>
</protein>
<gene>
    <name evidence="4" type="primary">tam</name>
    <name evidence="4" type="ORF">KDW93_07955</name>
</gene>
<dbReference type="NCBIfam" id="NF002463">
    <property type="entry name" value="PRK01683.1"/>
    <property type="match status" value="1"/>
</dbReference>
<dbReference type="EMBL" id="JAGSVG010000005">
    <property type="protein sequence ID" value="MBR8128909.1"/>
    <property type="molecule type" value="Genomic_DNA"/>
</dbReference>
<dbReference type="SUPFAM" id="SSF53335">
    <property type="entry name" value="S-adenosyl-L-methionine-dependent methyltransferases"/>
    <property type="match status" value="1"/>
</dbReference>
<proteinExistence type="predicted"/>
<accession>A0AA41E5M7</accession>
<dbReference type="PANTHER" id="PTHR43861">
    <property type="entry name" value="TRANS-ACONITATE 2-METHYLTRANSFERASE-RELATED"/>
    <property type="match status" value="1"/>
</dbReference>
<dbReference type="Gene3D" id="1.10.150.290">
    <property type="entry name" value="S-adenosyl-L-methionine-dependent methyltransferases"/>
    <property type="match status" value="1"/>
</dbReference>
<dbReference type="Pfam" id="PF13649">
    <property type="entry name" value="Methyltransf_25"/>
    <property type="match status" value="1"/>
</dbReference>
<comment type="caution">
    <text evidence="4">The sequence shown here is derived from an EMBL/GenBank/DDBJ whole genome shotgun (WGS) entry which is preliminary data.</text>
</comment>
<feature type="domain" description="Methyltransferase" evidence="3">
    <location>
        <begin position="39"/>
        <end position="127"/>
    </location>
</feature>
<dbReference type="RefSeq" id="WP_105785688.1">
    <property type="nucleotide sequence ID" value="NZ_CADERF010000015.1"/>
</dbReference>
<keyword evidence="2 4" id="KW-0808">Transferase</keyword>
<evidence type="ECO:0000313" key="4">
    <source>
        <dbReference type="EMBL" id="MBR8128909.1"/>
    </source>
</evidence>
<evidence type="ECO:0000313" key="5">
    <source>
        <dbReference type="Proteomes" id="UP000682266"/>
    </source>
</evidence>
<dbReference type="PANTHER" id="PTHR43861:SF1">
    <property type="entry name" value="TRANS-ACONITATE 2-METHYLTRANSFERASE"/>
    <property type="match status" value="1"/>
</dbReference>